<organism evidence="3 4">
    <name type="scientific">Pelagibacterium flavum</name>
    <dbReference type="NCBI Taxonomy" id="2984530"/>
    <lineage>
        <taxon>Bacteria</taxon>
        <taxon>Pseudomonadati</taxon>
        <taxon>Pseudomonadota</taxon>
        <taxon>Alphaproteobacteria</taxon>
        <taxon>Hyphomicrobiales</taxon>
        <taxon>Devosiaceae</taxon>
        <taxon>Pelagibacterium</taxon>
    </lineage>
</organism>
<evidence type="ECO:0000256" key="1">
    <source>
        <dbReference type="ARBA" id="ARBA00006056"/>
    </source>
</evidence>
<evidence type="ECO:0000256" key="2">
    <source>
        <dbReference type="ARBA" id="ARBA00023002"/>
    </source>
</evidence>
<keyword evidence="4" id="KW-1185">Reference proteome</keyword>
<reference evidence="3" key="1">
    <citation type="submission" date="2022-10" db="EMBL/GenBank/DDBJ databases">
        <title>YIM 151497 complete genome.</title>
        <authorList>
            <person name="Chen X."/>
        </authorList>
    </citation>
    <scope>NUCLEOTIDE SEQUENCE</scope>
    <source>
        <strain evidence="3">YIM 151497</strain>
    </source>
</reference>
<dbReference type="InterPro" id="IPR043144">
    <property type="entry name" value="Mal/L-sulf/L-lact_DH-like_ah"/>
</dbReference>
<dbReference type="RefSeq" id="WP_264226114.1">
    <property type="nucleotide sequence ID" value="NZ_CP107716.1"/>
</dbReference>
<dbReference type="InterPro" id="IPR036111">
    <property type="entry name" value="Mal/L-sulfo/L-lacto_DH-like_sf"/>
</dbReference>
<protein>
    <submittedName>
        <fullName evidence="3">Ldh family oxidoreductase</fullName>
    </submittedName>
</protein>
<proteinExistence type="inferred from homology"/>
<dbReference type="Proteomes" id="UP001163882">
    <property type="component" value="Chromosome"/>
</dbReference>
<dbReference type="InterPro" id="IPR043143">
    <property type="entry name" value="Mal/L-sulf/L-lact_DH-like_NADP"/>
</dbReference>
<accession>A0ABY6IPF5</accession>
<name>A0ABY6IPF5_9HYPH</name>
<dbReference type="InterPro" id="IPR003767">
    <property type="entry name" value="Malate/L-lactate_DH-like"/>
</dbReference>
<dbReference type="Pfam" id="PF02615">
    <property type="entry name" value="Ldh_2"/>
    <property type="match status" value="1"/>
</dbReference>
<dbReference type="Gene3D" id="1.10.1530.10">
    <property type="match status" value="1"/>
</dbReference>
<dbReference type="Gene3D" id="3.30.60.50">
    <property type="entry name" value="Hypothetical oxidoreductase yiak, domain 3"/>
    <property type="match status" value="1"/>
</dbReference>
<keyword evidence="2" id="KW-0560">Oxidoreductase</keyword>
<dbReference type="PANTHER" id="PTHR11091:SF0">
    <property type="entry name" value="MALATE DEHYDROGENASE"/>
    <property type="match status" value="1"/>
</dbReference>
<evidence type="ECO:0000313" key="4">
    <source>
        <dbReference type="Proteomes" id="UP001163882"/>
    </source>
</evidence>
<gene>
    <name evidence="3" type="ORF">OF122_01445</name>
</gene>
<dbReference type="SUPFAM" id="SSF89733">
    <property type="entry name" value="L-sulfolactate dehydrogenase-like"/>
    <property type="match status" value="1"/>
</dbReference>
<comment type="similarity">
    <text evidence="1">Belongs to the LDH2/MDH2 oxidoreductase family.</text>
</comment>
<sequence length="344" mass="35713">MKVEAGQALSLATELLEARGAEHSNARLQAELLVEAELRGHPSHGLQRLPRLLARIERGLVAPNATGIQTWSGSAFLAVDGEAGLGPVVAHAAIEKLVVRVEQTGIAIAGIRDANHLGMLALYAQSIAQRGLIGIVLTSSEALVHPYGGDKAMMGTNPVAIGMPTSGEPYVLDMATSVVSMGKIHDYALKGEPIPPGWALGPDGAPTLDAQQAKSGSIAPFGGAKGYGLGLGFELLVASIAGTPPAPDVRGTLDADHRANKGDVIIIVKPGSAGVGAIVSGYLDMVRDSKSDGDAVTIPGDRSRQRRQHAISEGFEVDPRVWDELVAAGSNVPASVRKSYHEHV</sequence>
<dbReference type="Gene3D" id="3.30.1370.60">
    <property type="entry name" value="Hypothetical oxidoreductase yiak, domain 2"/>
    <property type="match status" value="1"/>
</dbReference>
<evidence type="ECO:0000313" key="3">
    <source>
        <dbReference type="EMBL" id="UYQ72483.1"/>
    </source>
</evidence>
<dbReference type="EMBL" id="CP107716">
    <property type="protein sequence ID" value="UYQ72483.1"/>
    <property type="molecule type" value="Genomic_DNA"/>
</dbReference>
<dbReference type="PANTHER" id="PTHR11091">
    <property type="entry name" value="OXIDOREDUCTASE-RELATED"/>
    <property type="match status" value="1"/>
</dbReference>